<dbReference type="EMBL" id="CAEZVY010000028">
    <property type="protein sequence ID" value="CAB4638792.1"/>
    <property type="molecule type" value="Genomic_DNA"/>
</dbReference>
<organism evidence="1">
    <name type="scientific">freshwater metagenome</name>
    <dbReference type="NCBI Taxonomy" id="449393"/>
    <lineage>
        <taxon>unclassified sequences</taxon>
        <taxon>metagenomes</taxon>
        <taxon>ecological metagenomes</taxon>
    </lineage>
</organism>
<accession>A0A6J6JP32</accession>
<reference evidence="1" key="1">
    <citation type="submission" date="2020-05" db="EMBL/GenBank/DDBJ databases">
        <authorList>
            <person name="Chiriac C."/>
            <person name="Salcher M."/>
            <person name="Ghai R."/>
            <person name="Kavagutti S V."/>
        </authorList>
    </citation>
    <scope>NUCLEOTIDE SEQUENCE</scope>
</reference>
<proteinExistence type="predicted"/>
<sequence>MLVNESVLVGRYLFSALENSQTRRVLNVGSSSLEYRSQIQPYIEREVFYPVTEKLGATIVHCDAKEESGADLIVDLLAPEAVALLRALSADAFVVANLLEHVEVVDDAVLQLDRIITSGSYLVASGPKSFPYHPDPIDNMFRPERWQVQSLFRNFDLIEWGEVNHRTLARSVSGSRKQAARFLFREFASAPPGERIAAGRRSLTPVSAWCALMRKK</sequence>
<protein>
    <submittedName>
        <fullName evidence="1">Unannotated protein</fullName>
    </submittedName>
</protein>
<name>A0A6J6JP32_9ZZZZ</name>
<evidence type="ECO:0000313" key="1">
    <source>
        <dbReference type="EMBL" id="CAB4638792.1"/>
    </source>
</evidence>
<gene>
    <name evidence="1" type="ORF">UFOPK2158_00391</name>
</gene>
<dbReference type="AlphaFoldDB" id="A0A6J6JP32"/>